<sequence length="364" mass="39268">MLRHIAAALVSLCLISPPAAALDSSAGPLTLTRIADGFDAPWAVGFLPDGGLLVTERDGRLWHLQDGTRHEVTGLGPIAAVGQGGLLDVLVSRDFSRSRTVFFTLSSPQGSDAGTAVARAQLSPDARRLTDWTIIWQMEPGSSGGRHFGSRLVEAPDGHLFVTTGDRGDRPSAQDLSNENGSVLRITRDGAPAPGNPFLDRSGAQPEIWSYGHRNPQGAALDLSGDLWVVEHGARGGDEVNKVRRGANYGWPVISYGRHYSGFKIGEGTSKPGMEQPAFYWDPSMAPSGMIIYSGALWPEWRGHVFVGSLKFDYISRLTGDPLQEVERLESPDTLRVRDIREGPDGAIWFLSVGQGALYRMTPG</sequence>
<proteinExistence type="predicted"/>
<dbReference type="InterPro" id="IPR011041">
    <property type="entry name" value="Quinoprot_gluc/sorb_DH_b-prop"/>
</dbReference>
<protein>
    <submittedName>
        <fullName evidence="3">Glucose/arabinose dehydrogenase, beta-propeller fold</fullName>
    </submittedName>
</protein>
<organism evidence="3 4">
    <name type="scientific">Roseovarius litoreus</name>
    <dbReference type="NCBI Taxonomy" id="1155722"/>
    <lineage>
        <taxon>Bacteria</taxon>
        <taxon>Pseudomonadati</taxon>
        <taxon>Pseudomonadota</taxon>
        <taxon>Alphaproteobacteria</taxon>
        <taxon>Rhodobacterales</taxon>
        <taxon>Roseobacteraceae</taxon>
        <taxon>Roseovarius</taxon>
    </lineage>
</organism>
<dbReference type="PANTHER" id="PTHR19328">
    <property type="entry name" value="HEDGEHOG-INTERACTING PROTEIN"/>
    <property type="match status" value="1"/>
</dbReference>
<feature type="chain" id="PRO_5012658271" evidence="1">
    <location>
        <begin position="22"/>
        <end position="364"/>
    </location>
</feature>
<keyword evidence="4" id="KW-1185">Reference proteome</keyword>
<gene>
    <name evidence="3" type="ORF">SAMN05443432_105203</name>
</gene>
<dbReference type="Proteomes" id="UP000322545">
    <property type="component" value="Unassembled WGS sequence"/>
</dbReference>
<reference evidence="3 4" key="1">
    <citation type="submission" date="2016-11" db="EMBL/GenBank/DDBJ databases">
        <authorList>
            <person name="Varghese N."/>
            <person name="Submissions S."/>
        </authorList>
    </citation>
    <scope>NUCLEOTIDE SEQUENCE [LARGE SCALE GENOMIC DNA]</scope>
    <source>
        <strain evidence="3 4">DSM 28249</strain>
    </source>
</reference>
<dbReference type="PANTHER" id="PTHR19328:SF75">
    <property type="entry name" value="ALDOSE SUGAR DEHYDROGENASE YLII"/>
    <property type="match status" value="1"/>
</dbReference>
<evidence type="ECO:0000256" key="1">
    <source>
        <dbReference type="SAM" id="SignalP"/>
    </source>
</evidence>
<dbReference type="InterPro" id="IPR012938">
    <property type="entry name" value="Glc/Sorbosone_DH"/>
</dbReference>
<dbReference type="EMBL" id="FRCB01000005">
    <property type="protein sequence ID" value="SHM21632.1"/>
    <property type="molecule type" value="Genomic_DNA"/>
</dbReference>
<feature type="domain" description="Glucose/Sorbosone dehydrogenase" evidence="2">
    <location>
        <begin position="38"/>
        <end position="360"/>
    </location>
</feature>
<evidence type="ECO:0000313" key="3">
    <source>
        <dbReference type="EMBL" id="SHM21632.1"/>
    </source>
</evidence>
<name>A0A1M7GZ31_9RHOB</name>
<dbReference type="Pfam" id="PF07995">
    <property type="entry name" value="GSDH"/>
    <property type="match status" value="1"/>
</dbReference>
<feature type="signal peptide" evidence="1">
    <location>
        <begin position="1"/>
        <end position="21"/>
    </location>
</feature>
<dbReference type="AlphaFoldDB" id="A0A1M7GZ31"/>
<dbReference type="RefSeq" id="WP_149779762.1">
    <property type="nucleotide sequence ID" value="NZ_FRCB01000005.1"/>
</dbReference>
<evidence type="ECO:0000313" key="4">
    <source>
        <dbReference type="Proteomes" id="UP000322545"/>
    </source>
</evidence>
<dbReference type="InterPro" id="IPR011042">
    <property type="entry name" value="6-blade_b-propeller_TolB-like"/>
</dbReference>
<evidence type="ECO:0000259" key="2">
    <source>
        <dbReference type="Pfam" id="PF07995"/>
    </source>
</evidence>
<dbReference type="SUPFAM" id="SSF50952">
    <property type="entry name" value="Soluble quinoprotein glucose dehydrogenase"/>
    <property type="match status" value="1"/>
</dbReference>
<dbReference type="Gene3D" id="2.120.10.30">
    <property type="entry name" value="TolB, C-terminal domain"/>
    <property type="match status" value="1"/>
</dbReference>
<accession>A0A1M7GZ31</accession>
<keyword evidence="1" id="KW-0732">Signal</keyword>